<feature type="signal peptide" evidence="1">
    <location>
        <begin position="1"/>
        <end position="24"/>
    </location>
</feature>
<dbReference type="Pfam" id="PF06551">
    <property type="entry name" value="DUF1120"/>
    <property type="match status" value="1"/>
</dbReference>
<sequence length="229" mass="24453">MPRCFAVVSFAAIMLQTLPASTRAAESSDLKLRGTIKPVACSVELSEHGVTDFGIILSRDVPENDFKSVIPLPVLLTLTCSDPVRLSISASDNRSGTAAPGLGKFMDKNHRTDADVFGVGMVDGKYVGGYLIYRNKEGTGDGVLADMITSNDGGKTWVPGKPVDDGMNGLSHADRQHGWAAPGTLFPGQFRTITQVYFVHPGINKRSLLPPLVDDIPIDGSATISIHYP</sequence>
<dbReference type="OrthoDB" id="8966046at2"/>
<keyword evidence="3" id="KW-1185">Reference proteome</keyword>
<dbReference type="RefSeq" id="WP_130390681.1">
    <property type="nucleotide sequence ID" value="NZ_SGXM01000001.1"/>
</dbReference>
<dbReference type="InterPro" id="IPR010546">
    <property type="entry name" value="DUF1120"/>
</dbReference>
<protein>
    <submittedName>
        <fullName evidence="2">Uncharacterized protein DUF1120</fullName>
    </submittedName>
</protein>
<name>A0A4V2FI66_9BURK</name>
<evidence type="ECO:0000256" key="1">
    <source>
        <dbReference type="SAM" id="SignalP"/>
    </source>
</evidence>
<evidence type="ECO:0000313" key="3">
    <source>
        <dbReference type="Proteomes" id="UP000291078"/>
    </source>
</evidence>
<dbReference type="Proteomes" id="UP000291078">
    <property type="component" value="Unassembled WGS sequence"/>
</dbReference>
<dbReference type="AlphaFoldDB" id="A0A4V2FI66"/>
<dbReference type="EMBL" id="SGXM01000001">
    <property type="protein sequence ID" value="RZT42709.1"/>
    <property type="molecule type" value="Genomic_DNA"/>
</dbReference>
<reference evidence="2 3" key="1">
    <citation type="journal article" date="2015" name="Stand. Genomic Sci.">
        <title>Genomic Encyclopedia of Bacterial and Archaeal Type Strains, Phase III: the genomes of soil and plant-associated and newly described type strains.</title>
        <authorList>
            <person name="Whitman W.B."/>
            <person name="Woyke T."/>
            <person name="Klenk H.P."/>
            <person name="Zhou Y."/>
            <person name="Lilburn T.G."/>
            <person name="Beck B.J."/>
            <person name="De Vos P."/>
            <person name="Vandamme P."/>
            <person name="Eisen J.A."/>
            <person name="Garrity G."/>
            <person name="Hugenholtz P."/>
            <person name="Kyrpides N.C."/>
        </authorList>
    </citation>
    <scope>NUCLEOTIDE SEQUENCE [LARGE SCALE GENOMIC DNA]</scope>
    <source>
        <strain evidence="2 3">ASC-9842</strain>
    </source>
</reference>
<feature type="chain" id="PRO_5020897822" evidence="1">
    <location>
        <begin position="25"/>
        <end position="229"/>
    </location>
</feature>
<gene>
    <name evidence="2" type="ORF">EV147_1749</name>
</gene>
<proteinExistence type="predicted"/>
<keyword evidence="1" id="KW-0732">Signal</keyword>
<accession>A0A4V2FI66</accession>
<organism evidence="2 3">
    <name type="scientific">Cupriavidus agavae</name>
    <dbReference type="NCBI Taxonomy" id="1001822"/>
    <lineage>
        <taxon>Bacteria</taxon>
        <taxon>Pseudomonadati</taxon>
        <taxon>Pseudomonadota</taxon>
        <taxon>Betaproteobacteria</taxon>
        <taxon>Burkholderiales</taxon>
        <taxon>Burkholderiaceae</taxon>
        <taxon>Cupriavidus</taxon>
    </lineage>
</organism>
<evidence type="ECO:0000313" key="2">
    <source>
        <dbReference type="EMBL" id="RZT42709.1"/>
    </source>
</evidence>
<comment type="caution">
    <text evidence="2">The sequence shown here is derived from an EMBL/GenBank/DDBJ whole genome shotgun (WGS) entry which is preliminary data.</text>
</comment>